<feature type="region of interest" description="Disordered" evidence="1">
    <location>
        <begin position="50"/>
        <end position="201"/>
    </location>
</feature>
<sequence>LEVTSEGKTNENGIQKNVALEYTSQTQVPDARRSRLQNKNFPLYLKSKHHLSHISDSQPTSILNPSNGKGMEKTPNAHKSTGKELTSSAVQDTKLHMQGGTQSPVKQHDNHSPATVSPDGMSWAYPQCLDEPKDEEMSQPEEGETSIVSSSASQLSAASPSASQNLHSDKSHSPAPSELQSHQTSSLESKHLDVCPSPEQSSVKDSCLLEQVLGKEPIAKALCDLQVDIANFLTPSADFLEQILDNVPTDVTAAVTDENTCQQRETDASLLALSTTFGLLVDEGMNLLSKTMDNVHSSVQSGNKQMHTDMIHLHNVIHMGWVQLAEQMSSLIKVLTTLVHNQQPSSTLLHNVALQRTIAISEGHFADYLRCESTPRELRGDPSSLVHFQETM</sequence>
<gene>
    <name evidence="2" type="ORF">scyTo_0017991</name>
</gene>
<proteinExistence type="predicted"/>
<feature type="compositionally biased region" description="Polar residues" evidence="1">
    <location>
        <begin position="178"/>
        <end position="187"/>
    </location>
</feature>
<feature type="compositionally biased region" description="Low complexity" evidence="1">
    <location>
        <begin position="146"/>
        <end position="163"/>
    </location>
</feature>
<organism evidence="2 3">
    <name type="scientific">Scyliorhinus torazame</name>
    <name type="common">Cloudy catshark</name>
    <name type="synonym">Catulus torazame</name>
    <dbReference type="NCBI Taxonomy" id="75743"/>
    <lineage>
        <taxon>Eukaryota</taxon>
        <taxon>Metazoa</taxon>
        <taxon>Chordata</taxon>
        <taxon>Craniata</taxon>
        <taxon>Vertebrata</taxon>
        <taxon>Chondrichthyes</taxon>
        <taxon>Elasmobranchii</taxon>
        <taxon>Galeomorphii</taxon>
        <taxon>Galeoidea</taxon>
        <taxon>Carcharhiniformes</taxon>
        <taxon>Scyliorhinidae</taxon>
        <taxon>Scyliorhinus</taxon>
    </lineage>
</organism>
<feature type="compositionally biased region" description="Polar residues" evidence="1">
    <location>
        <begin position="77"/>
        <end position="91"/>
    </location>
</feature>
<comment type="caution">
    <text evidence="2">The sequence shown here is derived from an EMBL/GenBank/DDBJ whole genome shotgun (WGS) entry which is preliminary data.</text>
</comment>
<evidence type="ECO:0000313" key="2">
    <source>
        <dbReference type="EMBL" id="GCB79987.1"/>
    </source>
</evidence>
<reference evidence="2 3" key="1">
    <citation type="journal article" date="2018" name="Nat. Ecol. Evol.">
        <title>Shark genomes provide insights into elasmobranch evolution and the origin of vertebrates.</title>
        <authorList>
            <person name="Hara Y"/>
            <person name="Yamaguchi K"/>
            <person name="Onimaru K"/>
            <person name="Kadota M"/>
            <person name="Koyanagi M"/>
            <person name="Keeley SD"/>
            <person name="Tatsumi K"/>
            <person name="Tanaka K"/>
            <person name="Motone F"/>
            <person name="Kageyama Y"/>
            <person name="Nozu R"/>
            <person name="Adachi N"/>
            <person name="Nishimura O"/>
            <person name="Nakagawa R"/>
            <person name="Tanegashima C"/>
            <person name="Kiyatake I"/>
            <person name="Matsumoto R"/>
            <person name="Murakumo K"/>
            <person name="Nishida K"/>
            <person name="Terakita A"/>
            <person name="Kuratani S"/>
            <person name="Sato K"/>
            <person name="Hyodo S Kuraku.S."/>
        </authorList>
    </citation>
    <scope>NUCLEOTIDE SEQUENCE [LARGE SCALE GENOMIC DNA]</scope>
</reference>
<protein>
    <submittedName>
        <fullName evidence="2">Uncharacterized protein</fullName>
    </submittedName>
</protein>
<dbReference type="AlphaFoldDB" id="A0A401Q3I5"/>
<feature type="non-terminal residue" evidence="2">
    <location>
        <position position="1"/>
    </location>
</feature>
<feature type="compositionally biased region" description="Acidic residues" evidence="1">
    <location>
        <begin position="132"/>
        <end position="144"/>
    </location>
</feature>
<accession>A0A401Q3I5</accession>
<name>A0A401Q3I5_SCYTO</name>
<dbReference type="EMBL" id="BFAA01012149">
    <property type="protein sequence ID" value="GCB79987.1"/>
    <property type="molecule type" value="Genomic_DNA"/>
</dbReference>
<keyword evidence="3" id="KW-1185">Reference proteome</keyword>
<evidence type="ECO:0000256" key="1">
    <source>
        <dbReference type="SAM" id="MobiDB-lite"/>
    </source>
</evidence>
<feature type="compositionally biased region" description="Polar residues" evidence="1">
    <location>
        <begin position="54"/>
        <end position="67"/>
    </location>
</feature>
<evidence type="ECO:0000313" key="3">
    <source>
        <dbReference type="Proteomes" id="UP000288216"/>
    </source>
</evidence>
<dbReference type="Proteomes" id="UP000288216">
    <property type="component" value="Unassembled WGS sequence"/>
</dbReference>